<dbReference type="SUPFAM" id="SSF140931">
    <property type="entry name" value="Fic-like"/>
    <property type="match status" value="1"/>
</dbReference>
<dbReference type="RefSeq" id="WP_317277262.1">
    <property type="nucleotide sequence ID" value="NZ_JAWJWH010000029.1"/>
</dbReference>
<dbReference type="Gene3D" id="1.10.3290.10">
    <property type="entry name" value="Fido-like domain"/>
    <property type="match status" value="1"/>
</dbReference>
<dbReference type="Pfam" id="PF02661">
    <property type="entry name" value="Fic"/>
    <property type="match status" value="1"/>
</dbReference>
<evidence type="ECO:0000313" key="2">
    <source>
        <dbReference type="EMBL" id="MDV4190359.1"/>
    </source>
</evidence>
<protein>
    <submittedName>
        <fullName evidence="2">Fic family protein</fullName>
    </submittedName>
</protein>
<accession>A0ABU3YX12</accession>
<evidence type="ECO:0000313" key="3">
    <source>
        <dbReference type="Proteomes" id="UP001187203"/>
    </source>
</evidence>
<dbReference type="PROSITE" id="PS51459">
    <property type="entry name" value="FIDO"/>
    <property type="match status" value="1"/>
</dbReference>
<organism evidence="2 3">
    <name type="scientific">Rhizobium brockwellii</name>
    <dbReference type="NCBI Taxonomy" id="3019932"/>
    <lineage>
        <taxon>Bacteria</taxon>
        <taxon>Pseudomonadati</taxon>
        <taxon>Pseudomonadota</taxon>
        <taxon>Alphaproteobacteria</taxon>
        <taxon>Hyphomicrobiales</taxon>
        <taxon>Rhizobiaceae</taxon>
        <taxon>Rhizobium/Agrobacterium group</taxon>
        <taxon>Rhizobium</taxon>
    </lineage>
</organism>
<feature type="domain" description="Fido" evidence="1">
    <location>
        <begin position="45"/>
        <end position="215"/>
    </location>
</feature>
<reference evidence="3" key="1">
    <citation type="journal article" date="2023" name="Int. J. Mol. Sci.">
        <title>Genomic and Metabolic Characterization of Plant Growth-Promoting Rhizobacteria Isolated from Nodules of Clovers Grown in Non-Farmed Soil.</title>
        <authorList>
            <person name="Wojcik M."/>
            <person name="Koper P."/>
            <person name="Zebracki K."/>
            <person name="Marczak M."/>
            <person name="Mazur A."/>
        </authorList>
    </citation>
    <scope>NUCLEOTIDE SEQUENCE [LARGE SCALE GENOMIC DNA]</scope>
    <source>
        <strain evidence="3">KB12</strain>
    </source>
</reference>
<sequence length="217" mass="24528">MSGAIAPCPGNWEYEHVVNFNEYLTSRSTRILQVLRSADNTQKESFATDTRLLHGALFFGLTPPYFDYYAGHYRGEKFRCLDAYEVQVSGDPRVGHQAVTVPMEMVQMGLQVGNVVNQLDFHFGVPSKIFSKEDKLLRAIELAAALFVYFLEVHPYANGNGHMGRFLLQSLLGRYGLYFNANFNMHPRPKDPAYTSAISQYRNGNKGPLHVLLLNCL</sequence>
<dbReference type="Proteomes" id="UP001187203">
    <property type="component" value="Unassembled WGS sequence"/>
</dbReference>
<dbReference type="EMBL" id="JAWJWI010000029">
    <property type="protein sequence ID" value="MDV4190359.1"/>
    <property type="molecule type" value="Genomic_DNA"/>
</dbReference>
<dbReference type="InterPro" id="IPR036597">
    <property type="entry name" value="Fido-like_dom_sf"/>
</dbReference>
<proteinExistence type="predicted"/>
<keyword evidence="3" id="KW-1185">Reference proteome</keyword>
<name>A0ABU3YX12_9HYPH</name>
<comment type="caution">
    <text evidence="2">The sequence shown here is derived from an EMBL/GenBank/DDBJ whole genome shotgun (WGS) entry which is preliminary data.</text>
</comment>
<dbReference type="InterPro" id="IPR003812">
    <property type="entry name" value="Fido"/>
</dbReference>
<gene>
    <name evidence="2" type="ORF">R1523_33285</name>
</gene>
<evidence type="ECO:0000259" key="1">
    <source>
        <dbReference type="PROSITE" id="PS51459"/>
    </source>
</evidence>